<keyword evidence="6 7" id="KW-0546">Nucleotide metabolism</keyword>
<protein>
    <recommendedName>
        <fullName evidence="7">dITP/XTP pyrophosphatase</fullName>
        <ecNumber evidence="7">3.6.1.66</ecNumber>
    </recommendedName>
    <alternativeName>
        <fullName evidence="7">Non-canonical purine NTP pyrophosphatase</fullName>
    </alternativeName>
    <alternativeName>
        <fullName evidence="7">Non-standard purine NTP pyrophosphatase</fullName>
    </alternativeName>
    <alternativeName>
        <fullName evidence="7">Nucleoside-triphosphate diphosphatase</fullName>
    </alternativeName>
    <alternativeName>
        <fullName evidence="7">Nucleoside-triphosphate pyrophosphatase</fullName>
        <shortName evidence="7">NTPase</shortName>
    </alternativeName>
</protein>
<evidence type="ECO:0000256" key="7">
    <source>
        <dbReference type="HAMAP-Rule" id="MF_01405"/>
    </source>
</evidence>
<dbReference type="NCBIfam" id="TIGR00042">
    <property type="entry name" value="RdgB/HAM1 family non-canonical purine NTP pyrophosphatase"/>
    <property type="match status" value="1"/>
</dbReference>
<reference evidence="9 10" key="1">
    <citation type="submission" date="2023-01" db="EMBL/GenBank/DDBJ databases">
        <authorList>
            <person name="Lee S.H."/>
            <person name="Jung H.S."/>
            <person name="Yun J.U."/>
        </authorList>
    </citation>
    <scope>NUCLEOTIDE SEQUENCE [LARGE SCALE GENOMIC DNA]</scope>
    <source>
        <strain evidence="9 10">CBA3646</strain>
    </source>
</reference>
<evidence type="ECO:0000256" key="1">
    <source>
        <dbReference type="ARBA" id="ARBA00008023"/>
    </source>
</evidence>
<dbReference type="Gene3D" id="3.90.950.10">
    <property type="match status" value="1"/>
</dbReference>
<evidence type="ECO:0000313" key="10">
    <source>
        <dbReference type="Proteomes" id="UP001210339"/>
    </source>
</evidence>
<organism evidence="9 10">
    <name type="scientific">Peptoniphilus equinus</name>
    <dbReference type="NCBI Taxonomy" id="3016343"/>
    <lineage>
        <taxon>Bacteria</taxon>
        <taxon>Bacillati</taxon>
        <taxon>Bacillota</taxon>
        <taxon>Tissierellia</taxon>
        <taxon>Tissierellales</taxon>
        <taxon>Peptoniphilaceae</taxon>
        <taxon>Peptoniphilus</taxon>
    </lineage>
</organism>
<comment type="subunit">
    <text evidence="7">Homodimer.</text>
</comment>
<keyword evidence="5 7" id="KW-0460">Magnesium</keyword>
<feature type="binding site" evidence="7">
    <location>
        <begin position="178"/>
        <end position="179"/>
    </location>
    <ligand>
        <name>substrate</name>
    </ligand>
</feature>
<evidence type="ECO:0000256" key="5">
    <source>
        <dbReference type="ARBA" id="ARBA00022842"/>
    </source>
</evidence>
<evidence type="ECO:0000256" key="8">
    <source>
        <dbReference type="RuleBase" id="RU003781"/>
    </source>
</evidence>
<evidence type="ECO:0000256" key="6">
    <source>
        <dbReference type="ARBA" id="ARBA00023080"/>
    </source>
</evidence>
<dbReference type="CDD" id="cd00515">
    <property type="entry name" value="HAM1"/>
    <property type="match status" value="1"/>
</dbReference>
<gene>
    <name evidence="9" type="primary">rdgB</name>
    <name evidence="9" type="ORF">O6R05_04515</name>
</gene>
<keyword evidence="4 7" id="KW-0378">Hydrolase</keyword>
<evidence type="ECO:0000256" key="3">
    <source>
        <dbReference type="ARBA" id="ARBA00022741"/>
    </source>
</evidence>
<feature type="active site" description="Proton acceptor" evidence="7">
    <location>
        <position position="68"/>
    </location>
</feature>
<accession>A0ABY7QXU5</accession>
<dbReference type="InterPro" id="IPR002637">
    <property type="entry name" value="RdgB/HAM1"/>
</dbReference>
<dbReference type="PANTHER" id="PTHR11067:SF9">
    <property type="entry name" value="INOSINE TRIPHOSPHATE PYROPHOSPHATASE"/>
    <property type="match status" value="1"/>
</dbReference>
<dbReference type="HAMAP" id="MF_01405">
    <property type="entry name" value="Non_canon_purine_NTPase"/>
    <property type="match status" value="1"/>
</dbReference>
<keyword evidence="3 7" id="KW-0547">Nucleotide-binding</keyword>
<keyword evidence="10" id="KW-1185">Reference proteome</keyword>
<comment type="catalytic activity">
    <reaction evidence="7">
        <text>dITP + H2O = dIMP + diphosphate + H(+)</text>
        <dbReference type="Rhea" id="RHEA:28342"/>
        <dbReference type="ChEBI" id="CHEBI:15377"/>
        <dbReference type="ChEBI" id="CHEBI:15378"/>
        <dbReference type="ChEBI" id="CHEBI:33019"/>
        <dbReference type="ChEBI" id="CHEBI:61194"/>
        <dbReference type="ChEBI" id="CHEBI:61382"/>
        <dbReference type="EC" id="3.6.1.66"/>
    </reaction>
</comment>
<dbReference type="Pfam" id="PF01725">
    <property type="entry name" value="Ham1p_like"/>
    <property type="match status" value="1"/>
</dbReference>
<evidence type="ECO:0000256" key="2">
    <source>
        <dbReference type="ARBA" id="ARBA00022723"/>
    </source>
</evidence>
<comment type="catalytic activity">
    <reaction evidence="7">
        <text>XTP + H2O = XMP + diphosphate + H(+)</text>
        <dbReference type="Rhea" id="RHEA:28610"/>
        <dbReference type="ChEBI" id="CHEBI:15377"/>
        <dbReference type="ChEBI" id="CHEBI:15378"/>
        <dbReference type="ChEBI" id="CHEBI:33019"/>
        <dbReference type="ChEBI" id="CHEBI:57464"/>
        <dbReference type="ChEBI" id="CHEBI:61314"/>
        <dbReference type="EC" id="3.6.1.66"/>
    </reaction>
</comment>
<keyword evidence="2 7" id="KW-0479">Metal-binding</keyword>
<proteinExistence type="inferred from homology"/>
<feature type="binding site" evidence="7">
    <location>
        <position position="173"/>
    </location>
    <ligand>
        <name>substrate</name>
    </ligand>
</feature>
<comment type="cofactor">
    <cofactor evidence="7">
        <name>Mg(2+)</name>
        <dbReference type="ChEBI" id="CHEBI:18420"/>
    </cofactor>
    <text evidence="7">Binds 1 Mg(2+) ion per subunit.</text>
</comment>
<feature type="binding site" evidence="7">
    <location>
        <begin position="5"/>
        <end position="10"/>
    </location>
    <ligand>
        <name>substrate</name>
    </ligand>
</feature>
<sequence length="193" mass="21411">MVLSTDNSHKVKEIKDLLGDLNIDIKTKSDVLDAPLDVEETADTLEGNATLKTKALRDKTDEAVFADDTGLFVNSLGGEPGVHSARYAEAYDHDDAMNRKKLLERLGDATDRSAYFKTVISYIDKHGKEHLFEGICEGDIATEAHGEHGFGYDSLFIPKGMDKTFAELTESEKNAISHRGRALEKFKAFLMEQ</sequence>
<evidence type="ECO:0000313" key="9">
    <source>
        <dbReference type="EMBL" id="WBW50773.1"/>
    </source>
</evidence>
<comment type="catalytic activity">
    <reaction evidence="7">
        <text>ITP + H2O = IMP + diphosphate + H(+)</text>
        <dbReference type="Rhea" id="RHEA:29399"/>
        <dbReference type="ChEBI" id="CHEBI:15377"/>
        <dbReference type="ChEBI" id="CHEBI:15378"/>
        <dbReference type="ChEBI" id="CHEBI:33019"/>
        <dbReference type="ChEBI" id="CHEBI:58053"/>
        <dbReference type="ChEBI" id="CHEBI:61402"/>
        <dbReference type="EC" id="3.6.1.66"/>
    </reaction>
</comment>
<dbReference type="SUPFAM" id="SSF52972">
    <property type="entry name" value="ITPase-like"/>
    <property type="match status" value="1"/>
</dbReference>
<feature type="binding site" evidence="7">
    <location>
        <position position="39"/>
    </location>
    <ligand>
        <name>Mg(2+)</name>
        <dbReference type="ChEBI" id="CHEBI:18420"/>
    </ligand>
</feature>
<feature type="binding site" evidence="7">
    <location>
        <begin position="150"/>
        <end position="153"/>
    </location>
    <ligand>
        <name>substrate</name>
    </ligand>
</feature>
<dbReference type="EMBL" id="CP115667">
    <property type="protein sequence ID" value="WBW50773.1"/>
    <property type="molecule type" value="Genomic_DNA"/>
</dbReference>
<dbReference type="InterPro" id="IPR029001">
    <property type="entry name" value="ITPase-like_fam"/>
</dbReference>
<dbReference type="EC" id="3.6.1.66" evidence="7"/>
<name>A0ABY7QXU5_9FIRM</name>
<comment type="similarity">
    <text evidence="1 7 8">Belongs to the HAM1 NTPase family.</text>
</comment>
<dbReference type="InterPro" id="IPR020922">
    <property type="entry name" value="dITP/XTP_pyrophosphatase"/>
</dbReference>
<feature type="binding site" evidence="7">
    <location>
        <position position="68"/>
    </location>
    <ligand>
        <name>Mg(2+)</name>
        <dbReference type="ChEBI" id="CHEBI:18420"/>
    </ligand>
</feature>
<evidence type="ECO:0000256" key="4">
    <source>
        <dbReference type="ARBA" id="ARBA00022801"/>
    </source>
</evidence>
<dbReference type="PANTHER" id="PTHR11067">
    <property type="entry name" value="INOSINE TRIPHOSPHATE PYROPHOSPHATASE/HAM1 PROTEIN"/>
    <property type="match status" value="1"/>
</dbReference>
<feature type="binding site" evidence="7">
    <location>
        <position position="69"/>
    </location>
    <ligand>
        <name>substrate</name>
    </ligand>
</feature>
<comment type="function">
    <text evidence="7">Pyrophosphatase that catalyzes the hydrolysis of nucleoside triphosphates to their monophosphate derivatives, with a high preference for the non-canonical purine nucleotides XTP (xanthosine triphosphate), dITP (deoxyinosine triphosphate) and ITP. Seems to function as a house-cleaning enzyme that removes non-canonical purine nucleotides from the nucleotide pool, thus preventing their incorporation into DNA/RNA and avoiding chromosomal lesions.</text>
</comment>
<dbReference type="Proteomes" id="UP001210339">
    <property type="component" value="Chromosome"/>
</dbReference>